<dbReference type="EMBL" id="ML975292">
    <property type="protein sequence ID" value="KAF1835114.1"/>
    <property type="molecule type" value="Genomic_DNA"/>
</dbReference>
<feature type="region of interest" description="Disordered" evidence="1">
    <location>
        <begin position="80"/>
        <end position="191"/>
    </location>
</feature>
<evidence type="ECO:0000313" key="3">
    <source>
        <dbReference type="Proteomes" id="UP000800040"/>
    </source>
</evidence>
<evidence type="ECO:0000313" key="2">
    <source>
        <dbReference type="EMBL" id="KAF1835114.1"/>
    </source>
</evidence>
<feature type="compositionally biased region" description="Basic residues" evidence="1">
    <location>
        <begin position="137"/>
        <end position="153"/>
    </location>
</feature>
<feature type="compositionally biased region" description="Polar residues" evidence="1">
    <location>
        <begin position="86"/>
        <end position="105"/>
    </location>
</feature>
<name>A0A6A5KL59_9PLEO</name>
<organism evidence="2 3">
    <name type="scientific">Decorospora gaudefroyi</name>
    <dbReference type="NCBI Taxonomy" id="184978"/>
    <lineage>
        <taxon>Eukaryota</taxon>
        <taxon>Fungi</taxon>
        <taxon>Dikarya</taxon>
        <taxon>Ascomycota</taxon>
        <taxon>Pezizomycotina</taxon>
        <taxon>Dothideomycetes</taxon>
        <taxon>Pleosporomycetidae</taxon>
        <taxon>Pleosporales</taxon>
        <taxon>Pleosporineae</taxon>
        <taxon>Pleosporaceae</taxon>
        <taxon>Decorospora</taxon>
    </lineage>
</organism>
<accession>A0A6A5KL59</accession>
<evidence type="ECO:0000256" key="1">
    <source>
        <dbReference type="SAM" id="MobiDB-lite"/>
    </source>
</evidence>
<proteinExistence type="predicted"/>
<feature type="compositionally biased region" description="Polar residues" evidence="1">
    <location>
        <begin position="181"/>
        <end position="191"/>
    </location>
</feature>
<protein>
    <submittedName>
        <fullName evidence="2">Uncharacterized protein</fullName>
    </submittedName>
</protein>
<keyword evidence="3" id="KW-1185">Reference proteome</keyword>
<dbReference type="AlphaFoldDB" id="A0A6A5KL59"/>
<gene>
    <name evidence="2" type="ORF">BDW02DRAFT_302464</name>
</gene>
<feature type="compositionally biased region" description="Low complexity" evidence="1">
    <location>
        <begin position="117"/>
        <end position="126"/>
    </location>
</feature>
<reference evidence="2" key="1">
    <citation type="submission" date="2020-01" db="EMBL/GenBank/DDBJ databases">
        <authorList>
            <consortium name="DOE Joint Genome Institute"/>
            <person name="Haridas S."/>
            <person name="Albert R."/>
            <person name="Binder M."/>
            <person name="Bloem J."/>
            <person name="Labutti K."/>
            <person name="Salamov A."/>
            <person name="Andreopoulos B."/>
            <person name="Baker S.E."/>
            <person name="Barry K."/>
            <person name="Bills G."/>
            <person name="Bluhm B.H."/>
            <person name="Cannon C."/>
            <person name="Castanera R."/>
            <person name="Culley D.E."/>
            <person name="Daum C."/>
            <person name="Ezra D."/>
            <person name="Gonzalez J.B."/>
            <person name="Henrissat B."/>
            <person name="Kuo A."/>
            <person name="Liang C."/>
            <person name="Lipzen A."/>
            <person name="Lutzoni F."/>
            <person name="Magnuson J."/>
            <person name="Mondo S."/>
            <person name="Nolan M."/>
            <person name="Ohm R."/>
            <person name="Pangilinan J."/>
            <person name="Park H.-J."/>
            <person name="Ramirez L."/>
            <person name="Alfaro M."/>
            <person name="Sun H."/>
            <person name="Tritt A."/>
            <person name="Yoshinaga Y."/>
            <person name="Zwiers L.-H."/>
            <person name="Turgeon B.G."/>
            <person name="Goodwin S.B."/>
            <person name="Spatafora J.W."/>
            <person name="Crous P.W."/>
            <person name="Grigoriev I.V."/>
        </authorList>
    </citation>
    <scope>NUCLEOTIDE SEQUENCE</scope>
    <source>
        <strain evidence="2">P77</strain>
    </source>
</reference>
<sequence>MPLASRLGDTARAPTQLGLSYTYLQATRRIPSVITKNNKNKNKNKQRLDLINKKPSYNYSLLSIRHRGPTRAAAQQLLLTAETSRETTPTVQKRTSILSDQQPSIRSVHHQPPPTTNLPNILTHPLSFPPSPLPSSPRHHHHHHRHHPNFPNRKKNDKDIPIPVTSPTQPATSLPHAPISTPGTVSIPFTD</sequence>
<dbReference type="Proteomes" id="UP000800040">
    <property type="component" value="Unassembled WGS sequence"/>
</dbReference>